<accession>A0ABD1U278</accession>
<proteinExistence type="predicted"/>
<evidence type="ECO:0000313" key="1">
    <source>
        <dbReference type="EMBL" id="KAL2519107.1"/>
    </source>
</evidence>
<evidence type="ECO:0000313" key="2">
    <source>
        <dbReference type="Proteomes" id="UP001604336"/>
    </source>
</evidence>
<dbReference type="EMBL" id="JBFOLK010000004">
    <property type="protein sequence ID" value="KAL2519107.1"/>
    <property type="molecule type" value="Genomic_DNA"/>
</dbReference>
<organism evidence="1 2">
    <name type="scientific">Abeliophyllum distichum</name>
    <dbReference type="NCBI Taxonomy" id="126358"/>
    <lineage>
        <taxon>Eukaryota</taxon>
        <taxon>Viridiplantae</taxon>
        <taxon>Streptophyta</taxon>
        <taxon>Embryophyta</taxon>
        <taxon>Tracheophyta</taxon>
        <taxon>Spermatophyta</taxon>
        <taxon>Magnoliopsida</taxon>
        <taxon>eudicotyledons</taxon>
        <taxon>Gunneridae</taxon>
        <taxon>Pentapetalae</taxon>
        <taxon>asterids</taxon>
        <taxon>lamiids</taxon>
        <taxon>Lamiales</taxon>
        <taxon>Oleaceae</taxon>
        <taxon>Forsythieae</taxon>
        <taxon>Abeliophyllum</taxon>
    </lineage>
</organism>
<protein>
    <submittedName>
        <fullName evidence="1">Uncharacterized protein</fullName>
    </submittedName>
</protein>
<keyword evidence="2" id="KW-1185">Reference proteome</keyword>
<dbReference type="AlphaFoldDB" id="A0ABD1U278"/>
<comment type="caution">
    <text evidence="1">The sequence shown here is derived from an EMBL/GenBank/DDBJ whole genome shotgun (WGS) entry which is preliminary data.</text>
</comment>
<reference evidence="2" key="1">
    <citation type="submission" date="2024-07" db="EMBL/GenBank/DDBJ databases">
        <title>Two chromosome-level genome assemblies of Korean endemic species Abeliophyllum distichum and Forsythia ovata (Oleaceae).</title>
        <authorList>
            <person name="Jang H."/>
        </authorList>
    </citation>
    <scope>NUCLEOTIDE SEQUENCE [LARGE SCALE GENOMIC DNA]</scope>
</reference>
<sequence>MGFLLDDAKSETWFVDPQNSSGLLPKGLSKSVGIDNLMELDGIQKSDYSTNLEAQNDNLGVNKHSIASNVAPLTYFGGATTISSIARVNTATVTSEHLSRVISHDEKSDNGAQTGLWKPPLPLKLVQRKLVDVYSLPSPNSKHTGGYSLQSLDFVARYLIPDQIFALDSTIFL</sequence>
<gene>
    <name evidence="1" type="ORF">Adt_15354</name>
</gene>
<dbReference type="Proteomes" id="UP001604336">
    <property type="component" value="Unassembled WGS sequence"/>
</dbReference>
<name>A0ABD1U278_9LAMI</name>